<name>A0A432W9C0_9GAMM</name>
<dbReference type="OrthoDB" id="9798857at2"/>
<dbReference type="InterPro" id="IPR009057">
    <property type="entry name" value="Homeodomain-like_sf"/>
</dbReference>
<sequence>MTRKTSRGGRPSKRNDILMAAEKLVKEQGASHLTFDRLSEETGISKGGLLYHFASKEELVLAMMVRLLDTRQVLREEMQAQFSGEDADIKSLIMAEAGQESSDIAMDSAILCAAATNRELMTPMRGRFRELLSRFDASEMGGDKARIALFAVYGERLMQQLGMIDHNSEERKRFLQTMEEFIR</sequence>
<dbReference type="Gene3D" id="1.10.357.10">
    <property type="entry name" value="Tetracycline Repressor, domain 2"/>
    <property type="match status" value="1"/>
</dbReference>
<protein>
    <submittedName>
        <fullName evidence="6">TetR/AcrR family transcriptional regulator</fullName>
    </submittedName>
</protein>
<proteinExistence type="predicted"/>
<dbReference type="Pfam" id="PF17937">
    <property type="entry name" value="TetR_C_28"/>
    <property type="match status" value="1"/>
</dbReference>
<dbReference type="PRINTS" id="PR00455">
    <property type="entry name" value="HTHTETR"/>
</dbReference>
<dbReference type="InterPro" id="IPR050109">
    <property type="entry name" value="HTH-type_TetR-like_transc_reg"/>
</dbReference>
<dbReference type="InterPro" id="IPR001647">
    <property type="entry name" value="HTH_TetR"/>
</dbReference>
<keyword evidence="2 4" id="KW-0238">DNA-binding</keyword>
<feature type="DNA-binding region" description="H-T-H motif" evidence="4">
    <location>
        <begin position="34"/>
        <end position="53"/>
    </location>
</feature>
<evidence type="ECO:0000313" key="6">
    <source>
        <dbReference type="EMBL" id="RUO26651.1"/>
    </source>
</evidence>
<keyword evidence="3" id="KW-0804">Transcription</keyword>
<dbReference type="EMBL" id="PIPL01000001">
    <property type="protein sequence ID" value="RUO26651.1"/>
    <property type="molecule type" value="Genomic_DNA"/>
</dbReference>
<evidence type="ECO:0000256" key="1">
    <source>
        <dbReference type="ARBA" id="ARBA00023015"/>
    </source>
</evidence>
<evidence type="ECO:0000256" key="3">
    <source>
        <dbReference type="ARBA" id="ARBA00023163"/>
    </source>
</evidence>
<dbReference type="AlphaFoldDB" id="A0A432W9C0"/>
<keyword evidence="7" id="KW-1185">Reference proteome</keyword>
<evidence type="ECO:0000259" key="5">
    <source>
        <dbReference type="PROSITE" id="PS50977"/>
    </source>
</evidence>
<dbReference type="RefSeq" id="WP_126803461.1">
    <property type="nucleotide sequence ID" value="NZ_PIPL01000001.1"/>
</dbReference>
<evidence type="ECO:0000313" key="7">
    <source>
        <dbReference type="Proteomes" id="UP000288293"/>
    </source>
</evidence>
<evidence type="ECO:0000256" key="2">
    <source>
        <dbReference type="ARBA" id="ARBA00023125"/>
    </source>
</evidence>
<comment type="caution">
    <text evidence="6">The sequence shown here is derived from an EMBL/GenBank/DDBJ whole genome shotgun (WGS) entry which is preliminary data.</text>
</comment>
<dbReference type="Pfam" id="PF00440">
    <property type="entry name" value="TetR_N"/>
    <property type="match status" value="1"/>
</dbReference>
<dbReference type="GO" id="GO:0000976">
    <property type="term" value="F:transcription cis-regulatory region binding"/>
    <property type="evidence" value="ECO:0007669"/>
    <property type="project" value="TreeGrafter"/>
</dbReference>
<keyword evidence="1" id="KW-0805">Transcription regulation</keyword>
<dbReference type="InterPro" id="IPR041479">
    <property type="entry name" value="TetR_CgmR_C"/>
</dbReference>
<accession>A0A432W9C0</accession>
<dbReference type="SUPFAM" id="SSF46689">
    <property type="entry name" value="Homeodomain-like"/>
    <property type="match status" value="1"/>
</dbReference>
<dbReference type="PROSITE" id="PS50977">
    <property type="entry name" value="HTH_TETR_2"/>
    <property type="match status" value="1"/>
</dbReference>
<gene>
    <name evidence="6" type="ORF">CWE09_08115</name>
</gene>
<feature type="domain" description="HTH tetR-type" evidence="5">
    <location>
        <begin position="11"/>
        <end position="71"/>
    </location>
</feature>
<evidence type="ECO:0000256" key="4">
    <source>
        <dbReference type="PROSITE-ProRule" id="PRU00335"/>
    </source>
</evidence>
<dbReference type="PANTHER" id="PTHR30055">
    <property type="entry name" value="HTH-TYPE TRANSCRIPTIONAL REGULATOR RUTR"/>
    <property type="match status" value="1"/>
</dbReference>
<dbReference type="PANTHER" id="PTHR30055:SF234">
    <property type="entry name" value="HTH-TYPE TRANSCRIPTIONAL REGULATOR BETI"/>
    <property type="match status" value="1"/>
</dbReference>
<organism evidence="6 7">
    <name type="scientific">Aliidiomarina minuta</name>
    <dbReference type="NCBI Taxonomy" id="880057"/>
    <lineage>
        <taxon>Bacteria</taxon>
        <taxon>Pseudomonadati</taxon>
        <taxon>Pseudomonadota</taxon>
        <taxon>Gammaproteobacteria</taxon>
        <taxon>Alteromonadales</taxon>
        <taxon>Idiomarinaceae</taxon>
        <taxon>Aliidiomarina</taxon>
    </lineage>
</organism>
<reference evidence="6 7" key="1">
    <citation type="journal article" date="2011" name="Front. Microbiol.">
        <title>Genomic signatures of strain selection and enhancement in Bacillus atrophaeus var. globigii, a historical biowarfare simulant.</title>
        <authorList>
            <person name="Gibbons H.S."/>
            <person name="Broomall S.M."/>
            <person name="McNew L.A."/>
            <person name="Daligault H."/>
            <person name="Chapman C."/>
            <person name="Bruce D."/>
            <person name="Karavis M."/>
            <person name="Krepps M."/>
            <person name="McGregor P.A."/>
            <person name="Hong C."/>
            <person name="Park K.H."/>
            <person name="Akmal A."/>
            <person name="Feldman A."/>
            <person name="Lin J.S."/>
            <person name="Chang W.E."/>
            <person name="Higgs B.W."/>
            <person name="Demirev P."/>
            <person name="Lindquist J."/>
            <person name="Liem A."/>
            <person name="Fochler E."/>
            <person name="Read T.D."/>
            <person name="Tapia R."/>
            <person name="Johnson S."/>
            <person name="Bishop-Lilly K.A."/>
            <person name="Detter C."/>
            <person name="Han C."/>
            <person name="Sozhamannan S."/>
            <person name="Rosenzweig C.N."/>
            <person name="Skowronski E.W."/>
        </authorList>
    </citation>
    <scope>NUCLEOTIDE SEQUENCE [LARGE SCALE GENOMIC DNA]</scope>
    <source>
        <strain evidence="6 7">MLST1</strain>
    </source>
</reference>
<dbReference type="GO" id="GO:0003700">
    <property type="term" value="F:DNA-binding transcription factor activity"/>
    <property type="evidence" value="ECO:0007669"/>
    <property type="project" value="TreeGrafter"/>
</dbReference>
<dbReference type="Proteomes" id="UP000288293">
    <property type="component" value="Unassembled WGS sequence"/>
</dbReference>